<keyword evidence="11 16" id="KW-0670">Pyruvate</keyword>
<evidence type="ECO:0000256" key="10">
    <source>
        <dbReference type="ARBA" id="ARBA00023152"/>
    </source>
</evidence>
<dbReference type="GO" id="GO:0030955">
    <property type="term" value="F:potassium ion binding"/>
    <property type="evidence" value="ECO:0007669"/>
    <property type="project" value="UniProtKB-UniRule"/>
</dbReference>
<dbReference type="SUPFAM" id="SSF50800">
    <property type="entry name" value="PK beta-barrel domain-like"/>
    <property type="match status" value="1"/>
</dbReference>
<evidence type="ECO:0000256" key="8">
    <source>
        <dbReference type="ARBA" id="ARBA00022840"/>
    </source>
</evidence>
<keyword evidence="17" id="KW-1185">Reference proteome</keyword>
<dbReference type="Gene3D" id="3.40.1380.20">
    <property type="entry name" value="Pyruvate kinase, C-terminal domain"/>
    <property type="match status" value="1"/>
</dbReference>
<keyword evidence="8" id="KW-0067">ATP-binding</keyword>
<keyword evidence="5" id="KW-0479">Metal-binding</keyword>
<dbReference type="Pfam" id="PF02887">
    <property type="entry name" value="PK_C"/>
    <property type="match status" value="1"/>
</dbReference>
<comment type="similarity">
    <text evidence="2 13">Belongs to the pyruvate kinase family.</text>
</comment>
<evidence type="ECO:0000256" key="6">
    <source>
        <dbReference type="ARBA" id="ARBA00022741"/>
    </source>
</evidence>
<organism evidence="16 17">
    <name type="scientific">Planctopirus hydrillae</name>
    <dbReference type="NCBI Taxonomy" id="1841610"/>
    <lineage>
        <taxon>Bacteria</taxon>
        <taxon>Pseudomonadati</taxon>
        <taxon>Planctomycetota</taxon>
        <taxon>Planctomycetia</taxon>
        <taxon>Planctomycetales</taxon>
        <taxon>Planctomycetaceae</taxon>
        <taxon>Planctopirus</taxon>
    </lineage>
</organism>
<evidence type="ECO:0000256" key="2">
    <source>
        <dbReference type="ARBA" id="ARBA00008663"/>
    </source>
</evidence>
<dbReference type="InterPro" id="IPR011037">
    <property type="entry name" value="Pyrv_Knase-like_insert_dom_sf"/>
</dbReference>
<feature type="domain" description="Pyruvate kinase C-terminal" evidence="15">
    <location>
        <begin position="371"/>
        <end position="484"/>
    </location>
</feature>
<dbReference type="GO" id="GO:0004743">
    <property type="term" value="F:pyruvate kinase activity"/>
    <property type="evidence" value="ECO:0007669"/>
    <property type="project" value="UniProtKB-UniRule"/>
</dbReference>
<dbReference type="InterPro" id="IPR036918">
    <property type="entry name" value="Pyrv_Knase_C_sf"/>
</dbReference>
<evidence type="ECO:0000256" key="1">
    <source>
        <dbReference type="ARBA" id="ARBA00004997"/>
    </source>
</evidence>
<evidence type="ECO:0000313" key="17">
    <source>
        <dbReference type="Proteomes" id="UP000094828"/>
    </source>
</evidence>
<gene>
    <name evidence="16" type="ORF">A6X21_18530</name>
</gene>
<keyword evidence="4 13" id="KW-0808">Transferase</keyword>
<dbReference type="AlphaFoldDB" id="A0A1C3EKH3"/>
<dbReference type="InterPro" id="IPR015813">
    <property type="entry name" value="Pyrv/PenolPyrv_kinase-like_dom"/>
</dbReference>
<dbReference type="GO" id="GO:0000287">
    <property type="term" value="F:magnesium ion binding"/>
    <property type="evidence" value="ECO:0007669"/>
    <property type="project" value="UniProtKB-UniRule"/>
</dbReference>
<dbReference type="PRINTS" id="PR01050">
    <property type="entry name" value="PYRUVTKNASE"/>
</dbReference>
<evidence type="ECO:0000256" key="12">
    <source>
        <dbReference type="NCBIfam" id="TIGR01064"/>
    </source>
</evidence>
<dbReference type="FunFam" id="2.40.33.10:FF:000001">
    <property type="entry name" value="Pyruvate kinase"/>
    <property type="match status" value="1"/>
</dbReference>
<dbReference type="InterPro" id="IPR040442">
    <property type="entry name" value="Pyrv_kinase-like_dom_sf"/>
</dbReference>
<comment type="catalytic activity">
    <reaction evidence="13">
        <text>pyruvate + ATP = phosphoenolpyruvate + ADP + H(+)</text>
        <dbReference type="Rhea" id="RHEA:18157"/>
        <dbReference type="ChEBI" id="CHEBI:15361"/>
        <dbReference type="ChEBI" id="CHEBI:15378"/>
        <dbReference type="ChEBI" id="CHEBI:30616"/>
        <dbReference type="ChEBI" id="CHEBI:58702"/>
        <dbReference type="ChEBI" id="CHEBI:456216"/>
        <dbReference type="EC" id="2.7.1.40"/>
    </reaction>
</comment>
<dbReference type="InterPro" id="IPR015806">
    <property type="entry name" value="Pyrv_Knase_insert_dom_sf"/>
</dbReference>
<dbReference type="Pfam" id="PF00224">
    <property type="entry name" value="PK"/>
    <property type="match status" value="1"/>
</dbReference>
<dbReference type="Gene3D" id="3.20.20.60">
    <property type="entry name" value="Phosphoenolpyruvate-binding domains"/>
    <property type="match status" value="1"/>
</dbReference>
<proteinExistence type="inferred from homology"/>
<dbReference type="Gene3D" id="2.40.33.10">
    <property type="entry name" value="PK beta-barrel domain-like"/>
    <property type="match status" value="1"/>
</dbReference>
<dbReference type="EC" id="2.7.1.40" evidence="3 12"/>
<keyword evidence="9 13" id="KW-0460">Magnesium</keyword>
<dbReference type="Proteomes" id="UP000094828">
    <property type="component" value="Unassembled WGS sequence"/>
</dbReference>
<evidence type="ECO:0000313" key="16">
    <source>
        <dbReference type="EMBL" id="ODA33724.1"/>
    </source>
</evidence>
<dbReference type="InterPro" id="IPR001697">
    <property type="entry name" value="Pyr_Knase"/>
</dbReference>
<dbReference type="SUPFAM" id="SSF52935">
    <property type="entry name" value="PK C-terminal domain-like"/>
    <property type="match status" value="1"/>
</dbReference>
<accession>A0A1C3EKH3</accession>
<evidence type="ECO:0000256" key="5">
    <source>
        <dbReference type="ARBA" id="ARBA00022723"/>
    </source>
</evidence>
<dbReference type="GO" id="GO:0016301">
    <property type="term" value="F:kinase activity"/>
    <property type="evidence" value="ECO:0007669"/>
    <property type="project" value="UniProtKB-KW"/>
</dbReference>
<dbReference type="InterPro" id="IPR015795">
    <property type="entry name" value="Pyrv_Knase_C"/>
</dbReference>
<dbReference type="NCBIfam" id="NF004491">
    <property type="entry name" value="PRK05826.1"/>
    <property type="match status" value="1"/>
</dbReference>
<evidence type="ECO:0000256" key="9">
    <source>
        <dbReference type="ARBA" id="ARBA00022842"/>
    </source>
</evidence>
<comment type="pathway">
    <text evidence="1 13">Carbohydrate degradation; glycolysis; pyruvate from D-glyceraldehyde 3-phosphate: step 5/5.</text>
</comment>
<evidence type="ECO:0000256" key="3">
    <source>
        <dbReference type="ARBA" id="ARBA00012142"/>
    </source>
</evidence>
<dbReference type="GO" id="GO:0005524">
    <property type="term" value="F:ATP binding"/>
    <property type="evidence" value="ECO:0007669"/>
    <property type="project" value="UniProtKB-KW"/>
</dbReference>
<dbReference type="NCBIfam" id="TIGR01064">
    <property type="entry name" value="pyruv_kin"/>
    <property type="match status" value="1"/>
</dbReference>
<reference evidence="16 17" key="1">
    <citation type="submission" date="2016-05" db="EMBL/GenBank/DDBJ databases">
        <title>Genomic and physiological characterization of Planctopirus sp. isolated from fresh water lake.</title>
        <authorList>
            <person name="Subhash Y."/>
            <person name="Ramana C."/>
        </authorList>
    </citation>
    <scope>NUCLEOTIDE SEQUENCE [LARGE SCALE GENOMIC DNA]</scope>
    <source>
        <strain evidence="16 17">JC280</strain>
    </source>
</reference>
<keyword evidence="7 13" id="KW-0418">Kinase</keyword>
<feature type="domain" description="Pyruvate kinase barrel" evidence="14">
    <location>
        <begin position="13"/>
        <end position="336"/>
    </location>
</feature>
<sequence>MSYVLRSETPFAKTKIIATVGPACSTPEKLRELAIAGVDIFRLNFAHAKYDILEGVLDSIRKISVELGTPIGVLGDLSGPKIRLGLLPEDGIRCRYGAKFEFVRQVSAGTDNQLTCTYEQLIDDLRPGDRVLLADGTVSMKVLEQDASAGKVVCEVTQAGMIRSKQGVNLPGVALSTPSLTLKDREDLQWALDHQLDYIGLSFVRSAQDLRDLRKVIAEHPTTTPPWIVAKIEKVEAINDLEAIIGETDAVMVARGDLGVEADVDRVPVLQKRIIRLCNEHRIPVITATQMLDSMQKNELPTRAEATDVANAVLDGTDAVMLSGETAVGDHPVAAVSMMSRIAGHAERLLDPHKFVDKLALPRNRATAITEAVVCGAGNAAEQLGANLIVVATRGGKTAMALSRQRGTVPILALTDRPEIARRMKLYWGVTPLATEAVKYPPSELLAFVANYGKEHGLLSSGSKLVLVGNSDWNQEYHDVMVVHVMP</sequence>
<evidence type="ECO:0000256" key="7">
    <source>
        <dbReference type="ARBA" id="ARBA00022777"/>
    </source>
</evidence>
<keyword evidence="6" id="KW-0547">Nucleotide-binding</keyword>
<dbReference type="InterPro" id="IPR015793">
    <property type="entry name" value="Pyrv_Knase_brl"/>
</dbReference>
<dbReference type="SUPFAM" id="SSF51621">
    <property type="entry name" value="Phosphoenolpyruvate/pyruvate domain"/>
    <property type="match status" value="1"/>
</dbReference>
<name>A0A1C3EKH3_9PLAN</name>
<dbReference type="OrthoDB" id="9812123at2"/>
<dbReference type="RefSeq" id="WP_068846861.1">
    <property type="nucleotide sequence ID" value="NZ_LYDR01000050.1"/>
</dbReference>
<protein>
    <recommendedName>
        <fullName evidence="3 12">Pyruvate kinase</fullName>
        <ecNumber evidence="3 12">2.7.1.40</ecNumber>
    </recommendedName>
</protein>
<evidence type="ECO:0000256" key="11">
    <source>
        <dbReference type="ARBA" id="ARBA00023317"/>
    </source>
</evidence>
<evidence type="ECO:0000256" key="4">
    <source>
        <dbReference type="ARBA" id="ARBA00022679"/>
    </source>
</evidence>
<evidence type="ECO:0000256" key="13">
    <source>
        <dbReference type="RuleBase" id="RU000504"/>
    </source>
</evidence>
<keyword evidence="10 13" id="KW-0324">Glycolysis</keyword>
<dbReference type="STRING" id="1841610.A6X21_18530"/>
<evidence type="ECO:0000259" key="15">
    <source>
        <dbReference type="Pfam" id="PF02887"/>
    </source>
</evidence>
<dbReference type="UniPathway" id="UPA00109">
    <property type="reaction ID" value="UER00188"/>
</dbReference>
<dbReference type="EMBL" id="LYDR01000050">
    <property type="protein sequence ID" value="ODA33724.1"/>
    <property type="molecule type" value="Genomic_DNA"/>
</dbReference>
<dbReference type="NCBIfam" id="NF004978">
    <property type="entry name" value="PRK06354.1"/>
    <property type="match status" value="1"/>
</dbReference>
<dbReference type="PANTHER" id="PTHR11817">
    <property type="entry name" value="PYRUVATE KINASE"/>
    <property type="match status" value="1"/>
</dbReference>
<comment type="caution">
    <text evidence="16">The sequence shown here is derived from an EMBL/GenBank/DDBJ whole genome shotgun (WGS) entry which is preliminary data.</text>
</comment>
<evidence type="ECO:0000259" key="14">
    <source>
        <dbReference type="Pfam" id="PF00224"/>
    </source>
</evidence>